<dbReference type="Proteomes" id="UP001269081">
    <property type="component" value="Unassembled WGS sequence"/>
</dbReference>
<dbReference type="RefSeq" id="WP_310283648.1">
    <property type="nucleotide sequence ID" value="NZ_JAVDWQ010000019.1"/>
</dbReference>
<accession>A0ABU1YD85</accession>
<reference evidence="1 2" key="1">
    <citation type="submission" date="2023-07" db="EMBL/GenBank/DDBJ databases">
        <title>Sorghum-associated microbial communities from plants grown in Nebraska, USA.</title>
        <authorList>
            <person name="Schachtman D."/>
        </authorList>
    </citation>
    <scope>NUCLEOTIDE SEQUENCE [LARGE SCALE GENOMIC DNA]</scope>
    <source>
        <strain evidence="1 2">4129</strain>
    </source>
</reference>
<proteinExistence type="predicted"/>
<name>A0ABU1YD85_9FLAO</name>
<dbReference type="EMBL" id="JAVDWQ010000019">
    <property type="protein sequence ID" value="MDR7212197.1"/>
    <property type="molecule type" value="Genomic_DNA"/>
</dbReference>
<protein>
    <submittedName>
        <fullName evidence="1">Uncharacterized protein</fullName>
    </submittedName>
</protein>
<evidence type="ECO:0000313" key="2">
    <source>
        <dbReference type="Proteomes" id="UP001269081"/>
    </source>
</evidence>
<evidence type="ECO:0000313" key="1">
    <source>
        <dbReference type="EMBL" id="MDR7212197.1"/>
    </source>
</evidence>
<gene>
    <name evidence="1" type="ORF">J2W48_004154</name>
</gene>
<keyword evidence="2" id="KW-1185">Reference proteome</keyword>
<organism evidence="1 2">
    <name type="scientific">Flavobacterium piscis</name>
    <dbReference type="NCBI Taxonomy" id="1114874"/>
    <lineage>
        <taxon>Bacteria</taxon>
        <taxon>Pseudomonadati</taxon>
        <taxon>Bacteroidota</taxon>
        <taxon>Flavobacteriia</taxon>
        <taxon>Flavobacteriales</taxon>
        <taxon>Flavobacteriaceae</taxon>
        <taxon>Flavobacterium</taxon>
    </lineage>
</organism>
<comment type="caution">
    <text evidence="1">The sequence shown here is derived from an EMBL/GenBank/DDBJ whole genome shotgun (WGS) entry which is preliminary data.</text>
</comment>
<sequence>MEIESIDKELNDKAEYGIQYFEISNYENLSNDELINKLEDFEKNYNLNRKLEAYSMFQVLFYKKTMFANYQKYAYETARDNEFGGIEGFEDNLVSKIYYYREDSNKNQLRYTRILYKNDSIILEKKNMISIK</sequence>